<accession>A0A378VY88</accession>
<name>A0A378VY88_NEIGO</name>
<gene>
    <name evidence="1" type="ORF">NCTC11421_02089</name>
</gene>
<evidence type="ECO:0000313" key="1">
    <source>
        <dbReference type="EMBL" id="SUA24099.1"/>
    </source>
</evidence>
<reference evidence="1" key="1">
    <citation type="submission" date="2018-06" db="EMBL/GenBank/DDBJ databases">
        <authorList>
            <consortium name="Pathogen Informatics"/>
            <person name="Doyle S."/>
        </authorList>
    </citation>
    <scope>NUCLEOTIDE SEQUENCE [LARGE SCALE GENOMIC DNA]</scope>
    <source>
        <strain evidence="1">NCTC11421</strain>
    </source>
</reference>
<proteinExistence type="predicted"/>
<organism evidence="1">
    <name type="scientific">Neisseria gonorrhoeae</name>
    <dbReference type="NCBI Taxonomy" id="485"/>
    <lineage>
        <taxon>Bacteria</taxon>
        <taxon>Pseudomonadati</taxon>
        <taxon>Pseudomonadota</taxon>
        <taxon>Betaproteobacteria</taxon>
        <taxon>Neisseriales</taxon>
        <taxon>Neisseriaceae</taxon>
        <taxon>Neisseria</taxon>
    </lineage>
</organism>
<sequence>MNADRFGIGAAGKADVFPFVVDTQKNRVGINGELVVNGKAVVDKLNAGDIHGGKIAADTLDANRLKAGSVTAREIGAAAVTADKIGANAVTADKIQVADLSAVSSNLGSITGGSLNIGGGNFTVSSDGILTADNAVIRGRIEADSGYFNGTVRASSVEGDVLRAHRLRWTEGNVWVLDLDKDPLPRVLIPNFYVVSETFGNNRVQAKLLLNGGVLAPREVRETENYTNYIWRGKTFGRYEDLPPGQGGRGLYRTIRLKVQNPPRVPDSSHPRRQTRQPEVVARFPRIGVFAVRVGFVFGAIRLRIQAAAREDGLAHLCGKFPVRQ</sequence>
<dbReference type="AlphaFoldDB" id="A0A378VY88"/>
<protein>
    <submittedName>
        <fullName evidence="1">Phage associated protein</fullName>
    </submittedName>
</protein>
<dbReference type="EMBL" id="UGRI01000001">
    <property type="protein sequence ID" value="SUA24099.1"/>
    <property type="molecule type" value="Genomic_DNA"/>
</dbReference>